<proteinExistence type="predicted"/>
<dbReference type="Gene3D" id="3.30.70.1740">
    <property type="entry name" value="Bypass-of-forespore C, C-terminal domain"/>
    <property type="match status" value="1"/>
</dbReference>
<sequence length="221" mass="25041">MNVFSFLKHLKRRLRWKRGWIVLGTVIVICTLGWIAHTSDLLPSNKEALSQTTFAKLTPGVDQRLKEAITTLKGITDSRTTYLLKSYICGEERQQLGMQSPDQMIEAQMKHPNWFLSVSANGEVSFTEHINDLSPECKLKAVFGLDESGNLSLFKGTPSKENIIRTFFQLNIKHLESSLPSETVKQLHDGIRVSDLEEYNSVLSTFSDYAVEETERAMMSP</sequence>
<evidence type="ECO:0000256" key="1">
    <source>
        <dbReference type="SAM" id="Phobius"/>
    </source>
</evidence>
<dbReference type="AlphaFoldDB" id="A0A6G3ZR57"/>
<feature type="transmembrane region" description="Helical" evidence="1">
    <location>
        <begin position="20"/>
        <end position="37"/>
    </location>
</feature>
<organism evidence="3">
    <name type="scientific">Paenibacillus sp. SYP-B3998</name>
    <dbReference type="NCBI Taxonomy" id="2678564"/>
    <lineage>
        <taxon>Bacteria</taxon>
        <taxon>Bacillati</taxon>
        <taxon>Bacillota</taxon>
        <taxon>Bacilli</taxon>
        <taxon>Bacillales</taxon>
        <taxon>Paenibacillaceae</taxon>
        <taxon>Paenibacillus</taxon>
    </lineage>
</organism>
<keyword evidence="1" id="KW-0812">Transmembrane</keyword>
<dbReference type="EMBL" id="JAAIKC010000001">
    <property type="protein sequence ID" value="NEW04518.1"/>
    <property type="molecule type" value="Genomic_DNA"/>
</dbReference>
<evidence type="ECO:0000313" key="3">
    <source>
        <dbReference type="EMBL" id="NEW04518.1"/>
    </source>
</evidence>
<keyword evidence="1" id="KW-0472">Membrane</keyword>
<protein>
    <recommendedName>
        <fullName evidence="2">Bypass of forespore C C-terminal domain-containing protein</fullName>
    </recommendedName>
</protein>
<accession>A0A6G3ZR57</accession>
<gene>
    <name evidence="3" type="ORF">GK047_00580</name>
</gene>
<reference evidence="3" key="1">
    <citation type="submission" date="2020-02" db="EMBL/GenBank/DDBJ databases">
        <authorList>
            <person name="Shen X.-R."/>
            <person name="Zhang Y.-X."/>
        </authorList>
    </citation>
    <scope>NUCLEOTIDE SEQUENCE</scope>
    <source>
        <strain evidence="3">SYP-B3998</strain>
    </source>
</reference>
<evidence type="ECO:0000259" key="2">
    <source>
        <dbReference type="Pfam" id="PF08955"/>
    </source>
</evidence>
<keyword evidence="1" id="KW-1133">Transmembrane helix</keyword>
<dbReference type="InterPro" id="IPR015050">
    <property type="entry name" value="BofC_C"/>
</dbReference>
<dbReference type="InterPro" id="IPR038117">
    <property type="entry name" value="BofC_C_sf"/>
</dbReference>
<dbReference type="Pfam" id="PF08955">
    <property type="entry name" value="BofC_C"/>
    <property type="match status" value="1"/>
</dbReference>
<feature type="domain" description="Bypass of forespore C C-terminal" evidence="2">
    <location>
        <begin position="131"/>
        <end position="207"/>
    </location>
</feature>
<name>A0A6G3ZR57_9BACL</name>
<comment type="caution">
    <text evidence="3">The sequence shown here is derived from an EMBL/GenBank/DDBJ whole genome shotgun (WGS) entry which is preliminary data.</text>
</comment>